<dbReference type="EMBL" id="JAQIZT010000008">
    <property type="protein sequence ID" value="KAJ6987306.1"/>
    <property type="molecule type" value="Genomic_DNA"/>
</dbReference>
<dbReference type="Proteomes" id="UP001164929">
    <property type="component" value="Chromosome 8"/>
</dbReference>
<feature type="region of interest" description="Disordered" evidence="1">
    <location>
        <begin position="14"/>
        <end position="52"/>
    </location>
</feature>
<organism evidence="2 3">
    <name type="scientific">Populus alba x Populus x berolinensis</name>
    <dbReference type="NCBI Taxonomy" id="444605"/>
    <lineage>
        <taxon>Eukaryota</taxon>
        <taxon>Viridiplantae</taxon>
        <taxon>Streptophyta</taxon>
        <taxon>Embryophyta</taxon>
        <taxon>Tracheophyta</taxon>
        <taxon>Spermatophyta</taxon>
        <taxon>Magnoliopsida</taxon>
        <taxon>eudicotyledons</taxon>
        <taxon>Gunneridae</taxon>
        <taxon>Pentapetalae</taxon>
        <taxon>rosids</taxon>
        <taxon>fabids</taxon>
        <taxon>Malpighiales</taxon>
        <taxon>Salicaceae</taxon>
        <taxon>Saliceae</taxon>
        <taxon>Populus</taxon>
    </lineage>
</organism>
<sequence length="127" mass="14253">MLTWITRDCITPPSVRSSMPSRTKPHSCSTAPDSSFPNSEMSSAHGHHQHRQLFSESVTTTLQISQTQFSNPIMSHFSRSIKPSDPTWSSTSLCYAVFDLIWYPILDPPILRSLRSSSLHAPPCLPR</sequence>
<evidence type="ECO:0000256" key="1">
    <source>
        <dbReference type="SAM" id="MobiDB-lite"/>
    </source>
</evidence>
<evidence type="ECO:0000313" key="3">
    <source>
        <dbReference type="Proteomes" id="UP001164929"/>
    </source>
</evidence>
<dbReference type="AlphaFoldDB" id="A0AAD6QCJ8"/>
<comment type="caution">
    <text evidence="2">The sequence shown here is derived from an EMBL/GenBank/DDBJ whole genome shotgun (WGS) entry which is preliminary data.</text>
</comment>
<gene>
    <name evidence="2" type="ORF">NC653_020525</name>
</gene>
<evidence type="ECO:0000313" key="2">
    <source>
        <dbReference type="EMBL" id="KAJ6987306.1"/>
    </source>
</evidence>
<accession>A0AAD6QCJ8</accession>
<keyword evidence="3" id="KW-1185">Reference proteome</keyword>
<feature type="compositionally biased region" description="Polar residues" evidence="1">
    <location>
        <begin position="14"/>
        <end position="42"/>
    </location>
</feature>
<protein>
    <submittedName>
        <fullName evidence="2">Uncharacterized protein</fullName>
    </submittedName>
</protein>
<proteinExistence type="predicted"/>
<name>A0AAD6QCJ8_9ROSI</name>
<reference evidence="2" key="1">
    <citation type="journal article" date="2023" name="Mol. Ecol. Resour.">
        <title>Chromosome-level genome assembly of a triploid poplar Populus alba 'Berolinensis'.</title>
        <authorList>
            <person name="Chen S."/>
            <person name="Yu Y."/>
            <person name="Wang X."/>
            <person name="Wang S."/>
            <person name="Zhang T."/>
            <person name="Zhou Y."/>
            <person name="He R."/>
            <person name="Meng N."/>
            <person name="Wang Y."/>
            <person name="Liu W."/>
            <person name="Liu Z."/>
            <person name="Liu J."/>
            <person name="Guo Q."/>
            <person name="Huang H."/>
            <person name="Sederoff R.R."/>
            <person name="Wang G."/>
            <person name="Qu G."/>
            <person name="Chen S."/>
        </authorList>
    </citation>
    <scope>NUCLEOTIDE SEQUENCE</scope>
    <source>
        <strain evidence="2">SC-2020</strain>
    </source>
</reference>